<dbReference type="Proteomes" id="UP001553161">
    <property type="component" value="Unassembled WGS sequence"/>
</dbReference>
<evidence type="ECO:0000313" key="1">
    <source>
        <dbReference type="EMBL" id="MEV8465453.1"/>
    </source>
</evidence>
<dbReference type="Pfam" id="PF10983">
    <property type="entry name" value="DUF2793"/>
    <property type="match status" value="1"/>
</dbReference>
<protein>
    <submittedName>
        <fullName evidence="1">DUF2793 domain-containing protein</fullName>
    </submittedName>
</protein>
<dbReference type="RefSeq" id="WP_366190935.1">
    <property type="nucleotide sequence ID" value="NZ_JBFBVU010000001.1"/>
</dbReference>
<comment type="caution">
    <text evidence="1">The sequence shown here is derived from an EMBL/GenBank/DDBJ whole genome shotgun (WGS) entry which is preliminary data.</text>
</comment>
<reference evidence="1 2" key="1">
    <citation type="submission" date="2024-07" db="EMBL/GenBank/DDBJ databases">
        <authorList>
            <person name="Kang M."/>
        </authorList>
    </citation>
    <scope>NUCLEOTIDE SEQUENCE [LARGE SCALE GENOMIC DNA]</scope>
    <source>
        <strain evidence="1 2">DFM31</strain>
    </source>
</reference>
<organism evidence="1 2">
    <name type="scientific">Meridianimarinicoccus marinus</name>
    <dbReference type="NCBI Taxonomy" id="3231483"/>
    <lineage>
        <taxon>Bacteria</taxon>
        <taxon>Pseudomonadati</taxon>
        <taxon>Pseudomonadota</taxon>
        <taxon>Alphaproteobacteria</taxon>
        <taxon>Rhodobacterales</taxon>
        <taxon>Paracoccaceae</taxon>
        <taxon>Meridianimarinicoccus</taxon>
    </lineage>
</organism>
<keyword evidence="2" id="KW-1185">Reference proteome</keyword>
<dbReference type="InterPro" id="IPR021251">
    <property type="entry name" value="DUF2793"/>
</dbReference>
<name>A0ABV3L1P8_9RHOB</name>
<dbReference type="EMBL" id="JBFBVU010000001">
    <property type="protein sequence ID" value="MEV8465453.1"/>
    <property type="molecule type" value="Genomic_DNA"/>
</dbReference>
<gene>
    <name evidence="1" type="ORF">AB0T83_01475</name>
</gene>
<sequence>MANTANLGLPLVMEAQAQKHVTVNTALARLDAVCQTTLLSVTQTAPPASAIDGAVYGVPQGASGVWAAEVGKLAVFDNGGWVYVTPAAGWRGWVADQGVPVLHDGQGWVAHAVAVSAHGAASLMQVIEVDVPVGTGASVTTAAIIPARSVVLGVTGIVTTALSGSASSWRLGVPGGSGQYGTGLGLGLGSWVEGLSGQPQAFYADTPLLIEAEGGSFAAGDLRLAVHLMRLQIPRV</sequence>
<evidence type="ECO:0000313" key="2">
    <source>
        <dbReference type="Proteomes" id="UP001553161"/>
    </source>
</evidence>
<proteinExistence type="predicted"/>
<accession>A0ABV3L1P8</accession>